<evidence type="ECO:0000313" key="2">
    <source>
        <dbReference type="Proteomes" id="UP000887013"/>
    </source>
</evidence>
<dbReference type="OrthoDB" id="8069719at2759"/>
<comment type="caution">
    <text evidence="1">The sequence shown here is derived from an EMBL/GenBank/DDBJ whole genome shotgun (WGS) entry which is preliminary data.</text>
</comment>
<proteinExistence type="predicted"/>
<dbReference type="AlphaFoldDB" id="A0A8X6UIP3"/>
<evidence type="ECO:0000313" key="1">
    <source>
        <dbReference type="EMBL" id="GFU18910.1"/>
    </source>
</evidence>
<keyword evidence="2" id="KW-1185">Reference proteome</keyword>
<accession>A0A8X6UIP3</accession>
<reference evidence="1" key="1">
    <citation type="submission" date="2020-08" db="EMBL/GenBank/DDBJ databases">
        <title>Multicomponent nature underlies the extraordinary mechanical properties of spider dragline silk.</title>
        <authorList>
            <person name="Kono N."/>
            <person name="Nakamura H."/>
            <person name="Mori M."/>
            <person name="Yoshida Y."/>
            <person name="Ohtoshi R."/>
            <person name="Malay A.D."/>
            <person name="Moran D.A.P."/>
            <person name="Tomita M."/>
            <person name="Numata K."/>
            <person name="Arakawa K."/>
        </authorList>
    </citation>
    <scope>NUCLEOTIDE SEQUENCE</scope>
</reference>
<dbReference type="Proteomes" id="UP000887013">
    <property type="component" value="Unassembled WGS sequence"/>
</dbReference>
<organism evidence="1 2">
    <name type="scientific">Nephila pilipes</name>
    <name type="common">Giant wood spider</name>
    <name type="synonym">Nephila maculata</name>
    <dbReference type="NCBI Taxonomy" id="299642"/>
    <lineage>
        <taxon>Eukaryota</taxon>
        <taxon>Metazoa</taxon>
        <taxon>Ecdysozoa</taxon>
        <taxon>Arthropoda</taxon>
        <taxon>Chelicerata</taxon>
        <taxon>Arachnida</taxon>
        <taxon>Araneae</taxon>
        <taxon>Araneomorphae</taxon>
        <taxon>Entelegynae</taxon>
        <taxon>Araneoidea</taxon>
        <taxon>Nephilidae</taxon>
        <taxon>Nephila</taxon>
    </lineage>
</organism>
<name>A0A8X6UIP3_NEPPI</name>
<dbReference type="EMBL" id="BMAW01030951">
    <property type="protein sequence ID" value="GFU18910.1"/>
    <property type="molecule type" value="Genomic_DNA"/>
</dbReference>
<gene>
    <name evidence="1" type="primary">AVEN_72478_1</name>
    <name evidence="1" type="ORF">NPIL_110021</name>
</gene>
<sequence>MPITSSTSLSKSKCISFIPTAKVLLYNKEGDSFLFRALLGSDYSFVSEDVINILGLKRKNDGLSLSGIRIRIFERGPPMSDEDFSRPSECDIILGSDCFFTILLNRKIIGSEGQPIAQSTMFGWVVADQIQKDSNSSCTQSHLIR</sequence>
<protein>
    <submittedName>
        <fullName evidence="1">DUF1758 domain-containing protein</fullName>
    </submittedName>
</protein>